<dbReference type="InterPro" id="IPR022635">
    <property type="entry name" value="DNA_polIII_beta_C"/>
</dbReference>
<accession>A0A401XN45</accession>
<comment type="caution">
    <text evidence="14">The sequence shown here is derived from an EMBL/GenBank/DDBJ whole genome shotgun (WGS) entry which is preliminary data.</text>
</comment>
<evidence type="ECO:0000259" key="12">
    <source>
        <dbReference type="Pfam" id="PF02767"/>
    </source>
</evidence>
<dbReference type="EMBL" id="BHZE01000023">
    <property type="protein sequence ID" value="GCD78420.1"/>
    <property type="molecule type" value="Genomic_DNA"/>
</dbReference>
<keyword evidence="8 10" id="KW-0239">DNA-directed DNA polymerase</keyword>
<evidence type="ECO:0000259" key="13">
    <source>
        <dbReference type="Pfam" id="PF02768"/>
    </source>
</evidence>
<dbReference type="PANTHER" id="PTHR30478">
    <property type="entry name" value="DNA POLYMERASE III SUBUNIT BETA"/>
    <property type="match status" value="1"/>
</dbReference>
<evidence type="ECO:0000256" key="2">
    <source>
        <dbReference type="ARBA" id="ARBA00010752"/>
    </source>
</evidence>
<gene>
    <name evidence="14" type="primary">dnaN</name>
    <name evidence="14" type="ORF">JCM31826_19020</name>
</gene>
<dbReference type="GO" id="GO:0006271">
    <property type="term" value="P:DNA strand elongation involved in DNA replication"/>
    <property type="evidence" value="ECO:0007669"/>
    <property type="project" value="TreeGrafter"/>
</dbReference>
<dbReference type="Pfam" id="PF02767">
    <property type="entry name" value="DNA_pol3_beta_2"/>
    <property type="match status" value="1"/>
</dbReference>
<dbReference type="GO" id="GO:0009360">
    <property type="term" value="C:DNA polymerase III complex"/>
    <property type="evidence" value="ECO:0007669"/>
    <property type="project" value="InterPro"/>
</dbReference>
<dbReference type="Pfam" id="PF00712">
    <property type="entry name" value="DNA_pol3_beta"/>
    <property type="match status" value="1"/>
</dbReference>
<dbReference type="InterPro" id="IPR022634">
    <property type="entry name" value="DNA_polIII_beta_N"/>
</dbReference>
<feature type="domain" description="DNA polymerase III beta sliding clamp N-terminal" evidence="11">
    <location>
        <begin position="1"/>
        <end position="119"/>
    </location>
</feature>
<dbReference type="Gene3D" id="3.10.150.10">
    <property type="entry name" value="DNA Polymerase III, subunit A, domain 2"/>
    <property type="match status" value="1"/>
</dbReference>
<evidence type="ECO:0000256" key="10">
    <source>
        <dbReference type="PIRNR" id="PIRNR000804"/>
    </source>
</evidence>
<comment type="subcellular location">
    <subcellularLocation>
        <location evidence="1 10">Cytoplasm</location>
    </subcellularLocation>
</comment>
<keyword evidence="15" id="KW-1185">Reference proteome</keyword>
<evidence type="ECO:0000313" key="15">
    <source>
        <dbReference type="Proteomes" id="UP000286715"/>
    </source>
</evidence>
<keyword evidence="5 10" id="KW-0808">Transferase</keyword>
<comment type="function">
    <text evidence="10">Confers DNA tethering and processivity to DNA polymerases and other proteins. Acts as a clamp, forming a ring around DNA (a reaction catalyzed by the clamp-loading complex) which diffuses in an ATP-independent manner freely and bidirectionally along dsDNA. Initially characterized for its ability to contact the catalytic subunit of DNA polymerase III (Pol III), a complex, multichain enzyme responsible for most of the replicative synthesis in bacteria; Pol III exhibits 3'-5' exonuclease proofreading activity. The beta chain is required for initiation of replication as well as for processivity of DNA replication.</text>
</comment>
<dbReference type="Gene3D" id="3.70.10.10">
    <property type="match status" value="1"/>
</dbReference>
<dbReference type="Proteomes" id="UP000286715">
    <property type="component" value="Unassembled WGS sequence"/>
</dbReference>
<evidence type="ECO:0000256" key="9">
    <source>
        <dbReference type="ARBA" id="ARBA00023125"/>
    </source>
</evidence>
<evidence type="ECO:0000256" key="3">
    <source>
        <dbReference type="ARBA" id="ARBA00021035"/>
    </source>
</evidence>
<dbReference type="AlphaFoldDB" id="A0A401XN45"/>
<dbReference type="SUPFAM" id="SSF55979">
    <property type="entry name" value="DNA clamp"/>
    <property type="match status" value="3"/>
</dbReference>
<sequence>MKFIVSSNKLLKFLQSSASLLSTSQSIQYTQYFLLELADGKLKVTATDSESMMISTLDVESESEGSVCVLGRTLLDLIKSLPDQPVTFTLNPDLKVLEIIYETGKANLAVIDTDEYPRMREIEALAEVRIPTEVLSTAISKTLFATGNDEIRLALTGVFFQLTSEGCTFVATDGHKLSKYKRTDITSDQTSEFIVPKKALSIVKNLLPDAESVLISSNNTNVKFITDDQVFITKLVDARYPMYENVIPKDNPNQLRIARNSLLSALKRISIIASKTSNLVKLTINGSMLSVLAEDIELSNRAEENLPCDYTGADMSIGFNSKNLIEILSNLESEFVRMEMSIPSKPSLVFPEDGLNEGEEVLMLIMPLMIT</sequence>
<keyword evidence="9" id="KW-0238">DNA-binding</keyword>
<reference evidence="14 15" key="1">
    <citation type="submission" date="2018-11" db="EMBL/GenBank/DDBJ databases">
        <title>Schleiferia aggregans sp. nov., a moderately thermophilic heterotrophic bacterium isolated from microbial mats at a terrestrial hot spring.</title>
        <authorList>
            <person name="Iino T."/>
            <person name="Ohkuma M."/>
            <person name="Haruta S."/>
        </authorList>
    </citation>
    <scope>NUCLEOTIDE SEQUENCE [LARGE SCALE GENOMIC DNA]</scope>
    <source>
        <strain evidence="14 15">LA</strain>
    </source>
</reference>
<evidence type="ECO:0000256" key="7">
    <source>
        <dbReference type="ARBA" id="ARBA00022705"/>
    </source>
</evidence>
<feature type="domain" description="DNA polymerase III beta sliding clamp central" evidence="12">
    <location>
        <begin position="130"/>
        <end position="241"/>
    </location>
</feature>
<dbReference type="CDD" id="cd00140">
    <property type="entry name" value="beta_clamp"/>
    <property type="match status" value="1"/>
</dbReference>
<evidence type="ECO:0000256" key="8">
    <source>
        <dbReference type="ARBA" id="ARBA00022932"/>
    </source>
</evidence>
<dbReference type="GO" id="GO:0008408">
    <property type="term" value="F:3'-5' exonuclease activity"/>
    <property type="evidence" value="ECO:0007669"/>
    <property type="project" value="InterPro"/>
</dbReference>
<evidence type="ECO:0000313" key="14">
    <source>
        <dbReference type="EMBL" id="GCD78420.1"/>
    </source>
</evidence>
<comment type="subunit">
    <text evidence="10">Forms a ring-shaped head-to-tail homodimer around DNA.</text>
</comment>
<dbReference type="GO" id="GO:0003887">
    <property type="term" value="F:DNA-directed DNA polymerase activity"/>
    <property type="evidence" value="ECO:0007669"/>
    <property type="project" value="UniProtKB-UniRule"/>
</dbReference>
<protein>
    <recommendedName>
        <fullName evidence="3 10">Beta sliding clamp</fullName>
    </recommendedName>
</protein>
<dbReference type="Pfam" id="PF02768">
    <property type="entry name" value="DNA_pol3_beta_3"/>
    <property type="match status" value="1"/>
</dbReference>
<dbReference type="RefSeq" id="WP_124398478.1">
    <property type="nucleotide sequence ID" value="NZ_BHZE01000023.1"/>
</dbReference>
<evidence type="ECO:0000256" key="5">
    <source>
        <dbReference type="ARBA" id="ARBA00022679"/>
    </source>
</evidence>
<dbReference type="InterPro" id="IPR022637">
    <property type="entry name" value="DNA_polIII_beta_cen"/>
</dbReference>
<keyword evidence="4 10" id="KW-0963">Cytoplasm</keyword>
<dbReference type="PIRSF" id="PIRSF000804">
    <property type="entry name" value="DNA_pol_III_b"/>
    <property type="match status" value="1"/>
</dbReference>
<dbReference type="GO" id="GO:0003677">
    <property type="term" value="F:DNA binding"/>
    <property type="evidence" value="ECO:0007669"/>
    <property type="project" value="UniProtKB-UniRule"/>
</dbReference>
<evidence type="ECO:0000256" key="1">
    <source>
        <dbReference type="ARBA" id="ARBA00004496"/>
    </source>
</evidence>
<evidence type="ECO:0000256" key="6">
    <source>
        <dbReference type="ARBA" id="ARBA00022695"/>
    </source>
</evidence>
<dbReference type="InterPro" id="IPR046938">
    <property type="entry name" value="DNA_clamp_sf"/>
</dbReference>
<dbReference type="PANTHER" id="PTHR30478:SF0">
    <property type="entry name" value="BETA SLIDING CLAMP"/>
    <property type="match status" value="1"/>
</dbReference>
<dbReference type="InterPro" id="IPR001001">
    <property type="entry name" value="DNA_polIII_beta"/>
</dbReference>
<keyword evidence="6 10" id="KW-0548">Nucleotidyltransferase</keyword>
<evidence type="ECO:0000259" key="11">
    <source>
        <dbReference type="Pfam" id="PF00712"/>
    </source>
</evidence>
<proteinExistence type="inferred from homology"/>
<dbReference type="SMART" id="SM00480">
    <property type="entry name" value="POL3Bc"/>
    <property type="match status" value="1"/>
</dbReference>
<evidence type="ECO:0000256" key="4">
    <source>
        <dbReference type="ARBA" id="ARBA00022490"/>
    </source>
</evidence>
<name>A0A401XN45_9FLAO</name>
<dbReference type="NCBIfam" id="TIGR00663">
    <property type="entry name" value="dnan"/>
    <property type="match status" value="1"/>
</dbReference>
<dbReference type="OrthoDB" id="8421503at2"/>
<comment type="similarity">
    <text evidence="2 10">Belongs to the beta sliding clamp family.</text>
</comment>
<organism evidence="14 15">
    <name type="scientific">Thermaurantimonas aggregans</name>
    <dbReference type="NCBI Taxonomy" id="2173829"/>
    <lineage>
        <taxon>Bacteria</taxon>
        <taxon>Pseudomonadati</taxon>
        <taxon>Bacteroidota</taxon>
        <taxon>Flavobacteriia</taxon>
        <taxon>Flavobacteriales</taxon>
        <taxon>Schleiferiaceae</taxon>
        <taxon>Thermaurantimonas</taxon>
    </lineage>
</organism>
<dbReference type="GO" id="GO:0005737">
    <property type="term" value="C:cytoplasm"/>
    <property type="evidence" value="ECO:0007669"/>
    <property type="project" value="UniProtKB-SubCell"/>
</dbReference>
<feature type="domain" description="DNA polymerase III beta sliding clamp C-terminal" evidence="13">
    <location>
        <begin position="245"/>
        <end position="351"/>
    </location>
</feature>
<keyword evidence="7 10" id="KW-0235">DNA replication</keyword>